<dbReference type="Gene3D" id="3.40.50.10910">
    <property type="entry name" value="Amidohydrolase"/>
    <property type="match status" value="1"/>
</dbReference>
<dbReference type="InterPro" id="IPR011059">
    <property type="entry name" value="Metal-dep_hydrolase_composite"/>
</dbReference>
<gene>
    <name evidence="3" type="ORF">K5P26_02595</name>
</gene>
<dbReference type="Gene3D" id="1.20.58.520">
    <property type="entry name" value="Amidohydrolase"/>
    <property type="match status" value="1"/>
</dbReference>
<dbReference type="RefSeq" id="WP_222135666.1">
    <property type="nucleotide sequence ID" value="NZ_JAILXK010000001.1"/>
</dbReference>
<protein>
    <submittedName>
        <fullName evidence="3">Amidohydrolase family protein</fullName>
    </submittedName>
</protein>
<dbReference type="InterPro" id="IPR032466">
    <property type="entry name" value="Metal_Hydrolase"/>
</dbReference>
<feature type="domain" description="Amidohydrolase-related" evidence="2">
    <location>
        <begin position="97"/>
        <end position="448"/>
    </location>
</feature>
<reference evidence="3" key="1">
    <citation type="submission" date="2021-08" db="EMBL/GenBank/DDBJ databases">
        <title>Sphingopyxis panaciterrulae sp. nov., isolated from the surface water of the Yellow Sea.</title>
        <authorList>
            <person name="Gao Z."/>
            <person name="Zhang D."/>
            <person name="Zhang A."/>
        </authorList>
    </citation>
    <scope>NUCLEOTIDE SEQUENCE</scope>
    <source>
        <strain evidence="3">XHP0097</strain>
    </source>
</reference>
<dbReference type="SUPFAM" id="SSF51556">
    <property type="entry name" value="Metallo-dependent hydrolases"/>
    <property type="match status" value="1"/>
</dbReference>
<accession>A0ABS7MAH4</accession>
<dbReference type="PANTHER" id="PTHR43135">
    <property type="entry name" value="ALPHA-D-RIBOSE 1-METHYLPHOSPHONATE 5-TRIPHOSPHATE DIPHOSPHATASE"/>
    <property type="match status" value="1"/>
</dbReference>
<feature type="signal peptide" evidence="1">
    <location>
        <begin position="1"/>
        <end position="36"/>
    </location>
</feature>
<evidence type="ECO:0000256" key="1">
    <source>
        <dbReference type="SAM" id="SignalP"/>
    </source>
</evidence>
<dbReference type="EMBL" id="JAILXK010000001">
    <property type="protein sequence ID" value="MBY4636027.1"/>
    <property type="molecule type" value="Genomic_DNA"/>
</dbReference>
<feature type="chain" id="PRO_5045325037" evidence="1">
    <location>
        <begin position="37"/>
        <end position="489"/>
    </location>
</feature>
<dbReference type="PANTHER" id="PTHR43135:SF3">
    <property type="entry name" value="ALPHA-D-RIBOSE 1-METHYLPHOSPHONATE 5-TRIPHOSPHATE DIPHOSPHATASE"/>
    <property type="match status" value="1"/>
</dbReference>
<dbReference type="Proteomes" id="UP001166571">
    <property type="component" value="Unassembled WGS sequence"/>
</dbReference>
<dbReference type="SUPFAM" id="SSF51338">
    <property type="entry name" value="Composite domain of metallo-dependent hydrolases"/>
    <property type="match status" value="1"/>
</dbReference>
<organism evidence="3 4">
    <name type="scientific">Sphingopyxis jiangsuensis</name>
    <dbReference type="NCBI Taxonomy" id="2871171"/>
    <lineage>
        <taxon>Bacteria</taxon>
        <taxon>Pseudomonadati</taxon>
        <taxon>Pseudomonadota</taxon>
        <taxon>Alphaproteobacteria</taxon>
        <taxon>Sphingomonadales</taxon>
        <taxon>Sphingomonadaceae</taxon>
        <taxon>Sphingopyxis</taxon>
    </lineage>
</organism>
<sequence length="489" mass="52777">MGRFVFLLSRAGPLWRFLGSGLLLMVAAATTPTASACGTDSGILIRHVRLIDFSGTEPRIDDNQSVLVRGAQIVAVAPSTDLEASVGDRIVEGGGRTLVPGLVDMHVHIWDEAELGAYLASGVTTVRNMSGMPFLLEMRDSIAVGALAGPKIFTTGPILNSRGPNAQLNHQIVETADEARAAVQAQYDQGYRRIKVYSNLNEPAYLAILDEAARLEMPVTGHTPEGPRARGVPQQRPFAIDFADIVDDGFETIEHVESIVWHGLRNRHDRVAARALARHIAAQSVPVTPTLIAFANLSRIADTRGAHLHRAGTETLNPFIGSTEMEQFARWSSEDSSRAREQLAFYRDFTRILSEEGVLLVVGSDAGIATNIPGVALHDELDLLIESGLTPYEAIRGATVNAAHVLGNGTFVGRIRPGYRADLLLVDGDPLTQIDVLRRPVAMVVDGRLFDKGDLDDLWQSAARTDADRTARNVLGAMAAQGTVVEVPN</sequence>
<dbReference type="Gene3D" id="3.30.110.90">
    <property type="entry name" value="Amidohydrolase"/>
    <property type="match status" value="1"/>
</dbReference>
<comment type="caution">
    <text evidence="3">The sequence shown here is derived from an EMBL/GenBank/DDBJ whole genome shotgun (WGS) entry which is preliminary data.</text>
</comment>
<dbReference type="InterPro" id="IPR051781">
    <property type="entry name" value="Metallo-dep_Hydrolase"/>
</dbReference>
<dbReference type="Pfam" id="PF01979">
    <property type="entry name" value="Amidohydro_1"/>
    <property type="match status" value="1"/>
</dbReference>
<evidence type="ECO:0000313" key="3">
    <source>
        <dbReference type="EMBL" id="MBY4636027.1"/>
    </source>
</evidence>
<proteinExistence type="predicted"/>
<name>A0ABS7MAH4_9SPHN</name>
<keyword evidence="4" id="KW-1185">Reference proteome</keyword>
<dbReference type="InterPro" id="IPR006680">
    <property type="entry name" value="Amidohydro-rel"/>
</dbReference>
<dbReference type="Gene3D" id="2.30.40.10">
    <property type="entry name" value="Urease, subunit C, domain 1"/>
    <property type="match status" value="1"/>
</dbReference>
<evidence type="ECO:0000313" key="4">
    <source>
        <dbReference type="Proteomes" id="UP001166571"/>
    </source>
</evidence>
<evidence type="ECO:0000259" key="2">
    <source>
        <dbReference type="Pfam" id="PF01979"/>
    </source>
</evidence>
<keyword evidence="1" id="KW-0732">Signal</keyword>